<name>A0A176RYC8_9GAMM</name>
<comment type="caution">
    <text evidence="1">The sequence shown here is derived from an EMBL/GenBank/DDBJ whole genome shotgun (WGS) entry which is preliminary data.</text>
</comment>
<evidence type="ECO:0000313" key="1">
    <source>
        <dbReference type="EMBL" id="OAD20791.1"/>
    </source>
</evidence>
<organism evidence="1 2">
    <name type="scientific">Candidatus Thiomargarita nelsonii</name>
    <dbReference type="NCBI Taxonomy" id="1003181"/>
    <lineage>
        <taxon>Bacteria</taxon>
        <taxon>Pseudomonadati</taxon>
        <taxon>Pseudomonadota</taxon>
        <taxon>Gammaproteobacteria</taxon>
        <taxon>Thiotrichales</taxon>
        <taxon>Thiotrichaceae</taxon>
        <taxon>Thiomargarita</taxon>
    </lineage>
</organism>
<evidence type="ECO:0000313" key="2">
    <source>
        <dbReference type="Proteomes" id="UP000076962"/>
    </source>
</evidence>
<keyword evidence="2" id="KW-1185">Reference proteome</keyword>
<accession>A0A176RYC8</accession>
<dbReference type="EMBL" id="LUTY01002108">
    <property type="protein sequence ID" value="OAD20791.1"/>
    <property type="molecule type" value="Genomic_DNA"/>
</dbReference>
<reference evidence="1 2" key="1">
    <citation type="submission" date="2016-05" db="EMBL/GenBank/DDBJ databases">
        <title>Single-cell genome of chain-forming Candidatus Thiomargarita nelsonii and comparison to other large sulfur-oxidizing bacteria.</title>
        <authorList>
            <person name="Winkel M."/>
            <person name="Salman V."/>
            <person name="Woyke T."/>
            <person name="Schulz-Vogt H."/>
            <person name="Richter M."/>
            <person name="Flood B."/>
            <person name="Bailey J."/>
            <person name="Amann R."/>
            <person name="Mussmann M."/>
        </authorList>
    </citation>
    <scope>NUCLEOTIDE SEQUENCE [LARGE SCALE GENOMIC DNA]</scope>
    <source>
        <strain evidence="1 2">THI036</strain>
    </source>
</reference>
<dbReference type="AlphaFoldDB" id="A0A176RYC8"/>
<gene>
    <name evidence="1" type="ORF">THIOM_003482</name>
</gene>
<sequence>MLDLAIFYDAKAVAGDVRLLKEAKQYLYKHLQDNQAFFSYFAKLTLSFETPLSLFARFIVDKSHAFLASLDL</sequence>
<proteinExistence type="predicted"/>
<dbReference type="Proteomes" id="UP000076962">
    <property type="component" value="Unassembled WGS sequence"/>
</dbReference>
<protein>
    <submittedName>
        <fullName evidence="1">Cyclic nucleotide-binding domain (CNMP-BD) protein</fullName>
    </submittedName>
</protein>